<dbReference type="SUPFAM" id="SSF56219">
    <property type="entry name" value="DNase I-like"/>
    <property type="match status" value="1"/>
</dbReference>
<gene>
    <name evidence="2" type="ORF">DI599_08845</name>
</gene>
<evidence type="ECO:0000313" key="2">
    <source>
        <dbReference type="EMBL" id="PZP24531.1"/>
    </source>
</evidence>
<dbReference type="Pfam" id="PF03372">
    <property type="entry name" value="Exo_endo_phos"/>
    <property type="match status" value="1"/>
</dbReference>
<comment type="caution">
    <text evidence="2">The sequence shown here is derived from an EMBL/GenBank/DDBJ whole genome shotgun (WGS) entry which is preliminary data.</text>
</comment>
<evidence type="ECO:0000313" key="3">
    <source>
        <dbReference type="Proteomes" id="UP000249198"/>
    </source>
</evidence>
<accession>A0A2W5CYQ7</accession>
<evidence type="ECO:0000259" key="1">
    <source>
        <dbReference type="Pfam" id="PF03372"/>
    </source>
</evidence>
<organism evidence="2 3">
    <name type="scientific">Pseudomonas kuykendallii</name>
    <dbReference type="NCBI Taxonomy" id="1007099"/>
    <lineage>
        <taxon>Bacteria</taxon>
        <taxon>Pseudomonadati</taxon>
        <taxon>Pseudomonadota</taxon>
        <taxon>Gammaproteobacteria</taxon>
        <taxon>Pseudomonadales</taxon>
        <taxon>Pseudomonadaceae</taxon>
        <taxon>Pseudomonas</taxon>
    </lineage>
</organism>
<feature type="domain" description="Endonuclease/exonuclease/phosphatase" evidence="1">
    <location>
        <begin position="34"/>
        <end position="253"/>
    </location>
</feature>
<dbReference type="Gene3D" id="3.60.10.10">
    <property type="entry name" value="Endonuclease/exonuclease/phosphatase"/>
    <property type="match status" value="1"/>
</dbReference>
<reference evidence="2 3" key="1">
    <citation type="submission" date="2017-08" db="EMBL/GenBank/DDBJ databases">
        <title>Infants hospitalized years apart are colonized by the same room-sourced microbial strains.</title>
        <authorList>
            <person name="Brooks B."/>
            <person name="Olm M.R."/>
            <person name="Firek B.A."/>
            <person name="Baker R."/>
            <person name="Thomas B.C."/>
            <person name="Morowitz M.J."/>
            <person name="Banfield J.F."/>
        </authorList>
    </citation>
    <scope>NUCLEOTIDE SEQUENCE [LARGE SCALE GENOMIC DNA]</scope>
    <source>
        <strain evidence="2">S2_009_000_R2_77</strain>
    </source>
</reference>
<protein>
    <recommendedName>
        <fullName evidence="1">Endonuclease/exonuclease/phosphatase domain-containing protein</fullName>
    </recommendedName>
</protein>
<name>A0A2W5CYQ7_9PSED</name>
<dbReference type="AlphaFoldDB" id="A0A2W5CYQ7"/>
<sequence length="263" mass="28468">MPAVRTPRLIPLPADPMSLKLVSVNIERSMHLPRVEAFLRRERPDVLCLQELCERDIPFFEALMGSRMSFAAMARYPGEGPDNVVGVGLIARETALTDVCAEYYSGSAGSIREMTFLHTDGKRGADPLSIAEVMLSASVGGFRIAVTHLNVTPFGTSTPYQRESAGKLIGLAEAQARQAGDLLLAGDFNAPRGRATFDLIAEHFIDGIPAQHTTSIDGSLHRAGDIPFMVDGLFHTPGYRLEDVVLSTGVSDHCALSCRLSRT</sequence>
<dbReference type="GO" id="GO:0003824">
    <property type="term" value="F:catalytic activity"/>
    <property type="evidence" value="ECO:0007669"/>
    <property type="project" value="InterPro"/>
</dbReference>
<dbReference type="EMBL" id="QFOH01000009">
    <property type="protein sequence ID" value="PZP24531.1"/>
    <property type="molecule type" value="Genomic_DNA"/>
</dbReference>
<proteinExistence type="predicted"/>
<dbReference type="InterPro" id="IPR005135">
    <property type="entry name" value="Endo/exonuclease/phosphatase"/>
</dbReference>
<dbReference type="Proteomes" id="UP000249198">
    <property type="component" value="Unassembled WGS sequence"/>
</dbReference>
<dbReference type="InterPro" id="IPR036691">
    <property type="entry name" value="Endo/exonu/phosph_ase_sf"/>
</dbReference>